<comment type="caution">
    <text evidence="2">The sequence shown here is derived from an EMBL/GenBank/DDBJ whole genome shotgun (WGS) entry which is preliminary data.</text>
</comment>
<dbReference type="SMART" id="SM01133">
    <property type="entry name" value="DeoC"/>
    <property type="match status" value="1"/>
</dbReference>
<proteinExistence type="inferred from homology"/>
<gene>
    <name evidence="2" type="ORF">B9Q03_07120</name>
</gene>
<evidence type="ECO:0000256" key="1">
    <source>
        <dbReference type="ARBA" id="ARBA00008116"/>
    </source>
</evidence>
<dbReference type="PANTHER" id="PTHR47916">
    <property type="entry name" value="FRUCTOSE-BISPHOSPHATE ALDOLASE CLASS 1"/>
    <property type="match status" value="1"/>
</dbReference>
<name>A0A2R6AVC3_9ARCH</name>
<organism evidence="2 3">
    <name type="scientific">Candidatus Marsarchaeota G2 archaeon OSP_D</name>
    <dbReference type="NCBI Taxonomy" id="1978157"/>
    <lineage>
        <taxon>Archaea</taxon>
        <taxon>Candidatus Marsarchaeota</taxon>
        <taxon>Candidatus Marsarchaeota group 2</taxon>
    </lineage>
</organism>
<dbReference type="Gene3D" id="3.20.20.70">
    <property type="entry name" value="Aldolase class I"/>
    <property type="match status" value="1"/>
</dbReference>
<dbReference type="InterPro" id="IPR050456">
    <property type="entry name" value="DeoC/FbaB_aldolase"/>
</dbReference>
<dbReference type="InterPro" id="IPR041720">
    <property type="entry name" value="FbaB-like"/>
</dbReference>
<accession>A0A2R6AVC3</accession>
<dbReference type="PANTHER" id="PTHR47916:SF1">
    <property type="entry name" value="3-HYDROXY-5-PHOSPHONOOXYPENTANE-2,4-DIONE THIOLASE"/>
    <property type="match status" value="1"/>
</dbReference>
<dbReference type="PIRSF" id="PIRSF038992">
    <property type="entry name" value="Aldolase_Ia"/>
    <property type="match status" value="1"/>
</dbReference>
<protein>
    <submittedName>
        <fullName evidence="2">Aldolase</fullName>
    </submittedName>
</protein>
<dbReference type="Pfam" id="PF01791">
    <property type="entry name" value="DeoC"/>
    <property type="match status" value="1"/>
</dbReference>
<sequence length="261" mass="28777">MTAGLELRLARLFERGRAFVVAFDHGLVMGPMKGIEDAALAVSRIAKQGPDALQMTPAMLEVVKQNFMSRSSPMLIARLDTANVWRHYKEYGTGYHALVYGVRDAVRCGADAVVAYLVVGYGEDWVEGKNLEILAKIRDEAEEYGLPFIVEPLFVEHGQDSVRQNEHVRYVSRLASEVGAHLLKVDYTGDKQGFRDVVRSSFAPILIRGGPKTNTDAEFLHMLSEALEAGAKGVTVGRNLWQNPDPAELARKIAGIVHTTV</sequence>
<dbReference type="EMBL" id="NEXE01000064">
    <property type="protein sequence ID" value="PSN90335.1"/>
    <property type="molecule type" value="Genomic_DNA"/>
</dbReference>
<dbReference type="InterPro" id="IPR013785">
    <property type="entry name" value="Aldolase_TIM"/>
</dbReference>
<dbReference type="InterPro" id="IPR002915">
    <property type="entry name" value="DeoC/FbaB/LacD_aldolase"/>
</dbReference>
<reference evidence="2 3" key="1">
    <citation type="submission" date="2017-04" db="EMBL/GenBank/DDBJ databases">
        <title>Novel microbial lineages endemic to geothermal iron-oxide mats fill important gaps in the evolutionary history of Archaea.</title>
        <authorList>
            <person name="Jay Z.J."/>
            <person name="Beam J.P."/>
            <person name="Dlakic M."/>
            <person name="Rusch D.B."/>
            <person name="Kozubal M.A."/>
            <person name="Inskeep W.P."/>
        </authorList>
    </citation>
    <scope>NUCLEOTIDE SEQUENCE [LARGE SCALE GENOMIC DNA]</scope>
    <source>
        <strain evidence="2">OSP_D</strain>
    </source>
</reference>
<dbReference type="AlphaFoldDB" id="A0A2R6AVC3"/>
<dbReference type="CDD" id="cd00958">
    <property type="entry name" value="DhnA"/>
    <property type="match status" value="1"/>
</dbReference>
<evidence type="ECO:0000313" key="3">
    <source>
        <dbReference type="Proteomes" id="UP000240322"/>
    </source>
</evidence>
<evidence type="ECO:0000313" key="2">
    <source>
        <dbReference type="EMBL" id="PSN90335.1"/>
    </source>
</evidence>
<comment type="similarity">
    <text evidence="1">Belongs to the DeoC/FbaB aldolase family.</text>
</comment>
<dbReference type="SUPFAM" id="SSF51569">
    <property type="entry name" value="Aldolase"/>
    <property type="match status" value="1"/>
</dbReference>
<dbReference type="Proteomes" id="UP000240322">
    <property type="component" value="Unassembled WGS sequence"/>
</dbReference>
<dbReference type="GO" id="GO:0004332">
    <property type="term" value="F:fructose-bisphosphate aldolase activity"/>
    <property type="evidence" value="ECO:0007669"/>
    <property type="project" value="InterPro"/>
</dbReference>